<feature type="signal peptide" evidence="1">
    <location>
        <begin position="1"/>
        <end position="20"/>
    </location>
</feature>
<keyword evidence="1" id="KW-0732">Signal</keyword>
<proteinExistence type="predicted"/>
<accession>A0A1H2RSI3</accession>
<dbReference type="AlphaFoldDB" id="A0A1H2RSI3"/>
<evidence type="ECO:0000313" key="3">
    <source>
        <dbReference type="Proteomes" id="UP000199441"/>
    </source>
</evidence>
<reference evidence="3" key="1">
    <citation type="submission" date="2016-10" db="EMBL/GenBank/DDBJ databases">
        <authorList>
            <person name="Varghese N."/>
            <person name="Submissions S."/>
        </authorList>
    </citation>
    <scope>NUCLEOTIDE SEQUENCE [LARGE SCALE GENOMIC DNA]</scope>
    <source>
        <strain evidence="3">DSM 26922</strain>
    </source>
</reference>
<dbReference type="RefSeq" id="WP_089944134.1">
    <property type="nucleotide sequence ID" value="NZ_FNOI01000001.1"/>
</dbReference>
<dbReference type="EMBL" id="FNOI01000001">
    <property type="protein sequence ID" value="SDW22110.1"/>
    <property type="molecule type" value="Genomic_DNA"/>
</dbReference>
<dbReference type="Proteomes" id="UP000199441">
    <property type="component" value="Unassembled WGS sequence"/>
</dbReference>
<gene>
    <name evidence="2" type="ORF">SAMN04488001_0592</name>
</gene>
<organism evidence="2 3">
    <name type="scientific">Litoreibacter albidus</name>
    <dbReference type="NCBI Taxonomy" id="670155"/>
    <lineage>
        <taxon>Bacteria</taxon>
        <taxon>Pseudomonadati</taxon>
        <taxon>Pseudomonadota</taxon>
        <taxon>Alphaproteobacteria</taxon>
        <taxon>Rhodobacterales</taxon>
        <taxon>Roseobacteraceae</taxon>
        <taxon>Litoreibacter</taxon>
    </lineage>
</organism>
<dbReference type="OrthoDB" id="7867528at2"/>
<evidence type="ECO:0000256" key="1">
    <source>
        <dbReference type="SAM" id="SignalP"/>
    </source>
</evidence>
<keyword evidence="3" id="KW-1185">Reference proteome</keyword>
<protein>
    <submittedName>
        <fullName evidence="2">Uncharacterized protein</fullName>
    </submittedName>
</protein>
<name>A0A1H2RSI3_9RHOB</name>
<feature type="chain" id="PRO_5011627389" evidence="1">
    <location>
        <begin position="21"/>
        <end position="101"/>
    </location>
</feature>
<evidence type="ECO:0000313" key="2">
    <source>
        <dbReference type="EMBL" id="SDW22110.1"/>
    </source>
</evidence>
<sequence length="101" mass="10842">MTKFFTSTVLAMTVAAPAFAETSINAEEYFALSNSSAAERMVEETSTGDVTAAEIKFALGNMSAAERTVFFEMDDETRMNKLIALRKTAPMDSPAEAAASN</sequence>